<name>A0A3P3R3U7_9EURY</name>
<dbReference type="EMBL" id="RRCH01000040">
    <property type="protein sequence ID" value="RRJ28147.1"/>
    <property type="molecule type" value="Genomic_DNA"/>
</dbReference>
<dbReference type="AlphaFoldDB" id="A0A3P3R3U7"/>
<accession>A0A3P3R3U7</accession>
<dbReference type="RefSeq" id="WP_124956590.1">
    <property type="nucleotide sequence ID" value="NZ_RRCH01000040.1"/>
</dbReference>
<evidence type="ECO:0000313" key="1">
    <source>
        <dbReference type="EMBL" id="RRJ28147.1"/>
    </source>
</evidence>
<keyword evidence="2" id="KW-1185">Reference proteome</keyword>
<protein>
    <submittedName>
        <fullName evidence="1">Uncharacterized protein</fullName>
    </submittedName>
</protein>
<comment type="caution">
    <text evidence="1">The sequence shown here is derived from an EMBL/GenBank/DDBJ whole genome shotgun (WGS) entry which is preliminary data.</text>
</comment>
<dbReference type="Proteomes" id="UP000282322">
    <property type="component" value="Unassembled WGS sequence"/>
</dbReference>
<reference evidence="1 2" key="1">
    <citation type="submission" date="2018-11" db="EMBL/GenBank/DDBJ databases">
        <title>Taxonoimc description of Halomarina strain SPP-AMP-1.</title>
        <authorList>
            <person name="Pal Y."/>
            <person name="Srinivasana K."/>
            <person name="Verma A."/>
            <person name="Kumar P."/>
        </authorList>
    </citation>
    <scope>NUCLEOTIDE SEQUENCE [LARGE SCALE GENOMIC DNA]</scope>
    <source>
        <strain evidence="1 2">SPP-AMP-1</strain>
    </source>
</reference>
<sequence>MTRTLRTVLTVVLLATLLAGGMGTAAAEQTDIDSGCDTIVNDDDLVDADNVVNDINANVLGLQSDDSEIGQLTA</sequence>
<evidence type="ECO:0000313" key="2">
    <source>
        <dbReference type="Proteomes" id="UP000282322"/>
    </source>
</evidence>
<gene>
    <name evidence="1" type="ORF">EIK79_16260</name>
</gene>
<proteinExistence type="predicted"/>
<organism evidence="1 2">
    <name type="scientific">Halocatena pleomorpha</name>
    <dbReference type="NCBI Taxonomy" id="1785090"/>
    <lineage>
        <taxon>Archaea</taxon>
        <taxon>Methanobacteriati</taxon>
        <taxon>Methanobacteriota</taxon>
        <taxon>Stenosarchaea group</taxon>
        <taxon>Halobacteria</taxon>
        <taxon>Halobacteriales</taxon>
        <taxon>Natronomonadaceae</taxon>
        <taxon>Halocatena</taxon>
    </lineage>
</organism>